<organism evidence="1 2">
    <name type="scientific">Chlorogloeopsis fritschii PCC 6912</name>
    <dbReference type="NCBI Taxonomy" id="211165"/>
    <lineage>
        <taxon>Bacteria</taxon>
        <taxon>Bacillati</taxon>
        <taxon>Cyanobacteriota</taxon>
        <taxon>Cyanophyceae</taxon>
        <taxon>Nostocales</taxon>
        <taxon>Chlorogloeopsidaceae</taxon>
        <taxon>Chlorogloeopsis</taxon>
    </lineage>
</organism>
<dbReference type="RefSeq" id="WP_016873900.1">
    <property type="nucleotide sequence ID" value="NZ_AJLN01000050.1"/>
</dbReference>
<dbReference type="AlphaFoldDB" id="A0A433NDQ3"/>
<dbReference type="NCBIfam" id="NF038167">
    <property type="entry name" value="cyan_ocin_like"/>
    <property type="match status" value="1"/>
</dbReference>
<dbReference type="OrthoDB" id="517485at2"/>
<protein>
    <submittedName>
        <fullName evidence="1">Uncharacterized protein</fullName>
    </submittedName>
</protein>
<dbReference type="EMBL" id="RSCJ01000011">
    <property type="protein sequence ID" value="RUR80231.1"/>
    <property type="molecule type" value="Genomic_DNA"/>
</dbReference>
<comment type="caution">
    <text evidence="1">The sequence shown here is derived from an EMBL/GenBank/DDBJ whole genome shotgun (WGS) entry which is preliminary data.</text>
</comment>
<evidence type="ECO:0000313" key="1">
    <source>
        <dbReference type="EMBL" id="RUR80231.1"/>
    </source>
</evidence>
<gene>
    <name evidence="1" type="ORF">PCC6912_30910</name>
</gene>
<evidence type="ECO:0000313" key="2">
    <source>
        <dbReference type="Proteomes" id="UP000268857"/>
    </source>
</evidence>
<proteinExistence type="predicted"/>
<reference evidence="1 2" key="1">
    <citation type="journal article" date="2019" name="Genome Biol. Evol.">
        <title>Day and night: Metabolic profiles and evolutionary relationships of six axenic non-marine cyanobacteria.</title>
        <authorList>
            <person name="Will S.E."/>
            <person name="Henke P."/>
            <person name="Boedeker C."/>
            <person name="Huang S."/>
            <person name="Brinkmann H."/>
            <person name="Rohde M."/>
            <person name="Jarek M."/>
            <person name="Friedl T."/>
            <person name="Seufert S."/>
            <person name="Schumacher M."/>
            <person name="Overmann J."/>
            <person name="Neumann-Schaal M."/>
            <person name="Petersen J."/>
        </authorList>
    </citation>
    <scope>NUCLEOTIDE SEQUENCE [LARGE SCALE GENOMIC DNA]</scope>
    <source>
        <strain evidence="1 2">PCC 6912</strain>
    </source>
</reference>
<dbReference type="Proteomes" id="UP000268857">
    <property type="component" value="Unassembled WGS sequence"/>
</dbReference>
<name>A0A433NDQ3_CHLFR</name>
<keyword evidence="2" id="KW-1185">Reference proteome</keyword>
<accession>A0A433NDQ3</accession>
<sequence length="88" mass="9570">MSNQDFATELFADVTEEQQQMVAGGSYYGYYYPKISESLYANFSSNFKVTDIAATVVAGPGGSYATKKLTAIDESVYSNASEYLAIYG</sequence>
<dbReference type="InterPro" id="IPR049891">
    <property type="entry name" value="CTB"/>
</dbReference>